<dbReference type="AlphaFoldDB" id="A0A1T0CLG8"/>
<dbReference type="EMBL" id="MUYV01000017">
    <property type="protein sequence ID" value="OOS23164.1"/>
    <property type="molecule type" value="Genomic_DNA"/>
</dbReference>
<name>A0A1T0CLG8_9GAMM</name>
<protein>
    <submittedName>
        <fullName evidence="1">Uncharacterized protein</fullName>
    </submittedName>
</protein>
<dbReference type="Proteomes" id="UP000190683">
    <property type="component" value="Unassembled WGS sequence"/>
</dbReference>
<sequence>MENSNVGFAGIIASNKSVDVLELGAMYSYTKYKKHKLDWYCHEHRLKTDSRLYAADEIPKSLKDHVANQTLIISIRFVMIIGNSTKKLFQLFFLPLTLVFFY</sequence>
<evidence type="ECO:0000313" key="1">
    <source>
        <dbReference type="EMBL" id="OOS23164.1"/>
    </source>
</evidence>
<gene>
    <name evidence="1" type="ORF">B0681_09920</name>
</gene>
<organism evidence="1 2">
    <name type="scientific">Moraxella porci DSM 25326</name>
    <dbReference type="NCBI Taxonomy" id="573983"/>
    <lineage>
        <taxon>Bacteria</taxon>
        <taxon>Pseudomonadati</taxon>
        <taxon>Pseudomonadota</taxon>
        <taxon>Gammaproteobacteria</taxon>
        <taxon>Moraxellales</taxon>
        <taxon>Moraxellaceae</taxon>
        <taxon>Moraxella</taxon>
    </lineage>
</organism>
<accession>A0A1T0CLG8</accession>
<proteinExistence type="predicted"/>
<evidence type="ECO:0000313" key="2">
    <source>
        <dbReference type="Proteomes" id="UP000190683"/>
    </source>
</evidence>
<keyword evidence="2" id="KW-1185">Reference proteome</keyword>
<comment type="caution">
    <text evidence="1">The sequence shown here is derived from an EMBL/GenBank/DDBJ whole genome shotgun (WGS) entry which is preliminary data.</text>
</comment>
<reference evidence="1 2" key="1">
    <citation type="submission" date="2017-02" db="EMBL/GenBank/DDBJ databases">
        <title>Draft genome sequence of Moraxella porci CCUG 54912T type strain.</title>
        <authorList>
            <person name="Salva-Serra F."/>
            <person name="Engstrom-Jakobsson H."/>
            <person name="Thorell K."/>
            <person name="Jaen-Luchoro D."/>
            <person name="Gonzales-Siles L."/>
            <person name="Karlsson R."/>
            <person name="Yazdan S."/>
            <person name="Boulund F."/>
            <person name="Johnning A."/>
            <person name="Engstrand L."/>
            <person name="Kristiansson E."/>
            <person name="Moore E."/>
        </authorList>
    </citation>
    <scope>NUCLEOTIDE SEQUENCE [LARGE SCALE GENOMIC DNA]</scope>
    <source>
        <strain evidence="1 2">CCUG 54912</strain>
    </source>
</reference>